<feature type="compositionally biased region" description="Polar residues" evidence="1">
    <location>
        <begin position="140"/>
        <end position="164"/>
    </location>
</feature>
<dbReference type="AlphaFoldDB" id="A0AAX6MT96"/>
<feature type="compositionally biased region" description="Basic and acidic residues" evidence="1">
    <location>
        <begin position="520"/>
        <end position="531"/>
    </location>
</feature>
<evidence type="ECO:0000313" key="2">
    <source>
        <dbReference type="EMBL" id="KAK6955845.1"/>
    </source>
</evidence>
<evidence type="ECO:0000313" key="3">
    <source>
        <dbReference type="Proteomes" id="UP001369815"/>
    </source>
</evidence>
<proteinExistence type="predicted"/>
<feature type="compositionally biased region" description="Basic and acidic residues" evidence="1">
    <location>
        <begin position="420"/>
        <end position="435"/>
    </location>
</feature>
<feature type="compositionally biased region" description="Basic and acidic residues" evidence="1">
    <location>
        <begin position="312"/>
        <end position="322"/>
    </location>
</feature>
<comment type="caution">
    <text evidence="2">The sequence shown here is derived from an EMBL/GenBank/DDBJ whole genome shotgun (WGS) entry which is preliminary data.</text>
</comment>
<organism evidence="2 3">
    <name type="scientific">Daldinia eschscholtzii</name>
    <dbReference type="NCBI Taxonomy" id="292717"/>
    <lineage>
        <taxon>Eukaryota</taxon>
        <taxon>Fungi</taxon>
        <taxon>Dikarya</taxon>
        <taxon>Ascomycota</taxon>
        <taxon>Pezizomycotina</taxon>
        <taxon>Sordariomycetes</taxon>
        <taxon>Xylariomycetidae</taxon>
        <taxon>Xylariales</taxon>
        <taxon>Hypoxylaceae</taxon>
        <taxon>Daldinia</taxon>
    </lineage>
</organism>
<dbReference type="Proteomes" id="UP001369815">
    <property type="component" value="Unassembled WGS sequence"/>
</dbReference>
<feature type="compositionally biased region" description="Basic residues" evidence="1">
    <location>
        <begin position="436"/>
        <end position="451"/>
    </location>
</feature>
<sequence length="531" mass="58363">MESSKSPSKSDSQPIPTNLKSASAKGNVKKESLATVAKLDISGTIFYNILVTPRPQLQKADSDMNKRNSTWFNETKRTQQEHGVVKAAREASRILEMEEEKGREGQEETASSAGGSTRGGLGANTNLRELKPPNLPQIEVSATTTPLDSNAPNSSSEKSVTDGQISEILQPPQLGSVTQAYTSRQGDNLQITQPRQADAKKSKSKKRNKKGQANNADNKSDLGTLDQETSQNKALDGCPLPNTQGDKKDYQSILAGLAAAVMERLRLMRENEKSLQEGGEMDAQDLPEAGDAVSLLNKGDTKITTIGQENEENIHDSMPKDPNEDETQPDAVTNEHVESVVTDSVPNHQRSLSQATSLNEVILTPETGLSDNGDVSPSEIGRFESDMQELEQSSKLDLSIETKVIPPNNRNKKSVSPKTPTKEEQEAIAAEDIRKKEKNARKKEREKKRAQKQWENRKRAEQAKQALKEARRKEQEKSEQKRLGNPKDTQALKLNTSEDKPEIGESSSERLGDETQVVKQVEDDGVRAGKV</sequence>
<reference evidence="2 3" key="1">
    <citation type="journal article" date="2024" name="Front Chem Biol">
        <title>Unveiling the potential of Daldinia eschscholtzii MFLUCC 19-0629 through bioactivity and bioinformatics studies for enhanced sustainable agriculture production.</title>
        <authorList>
            <person name="Brooks S."/>
            <person name="Weaver J.A."/>
            <person name="Klomchit A."/>
            <person name="Alharthi S.A."/>
            <person name="Onlamun T."/>
            <person name="Nurani R."/>
            <person name="Vong T.K."/>
            <person name="Alberti F."/>
            <person name="Greco C."/>
        </authorList>
    </citation>
    <scope>NUCLEOTIDE SEQUENCE [LARGE SCALE GENOMIC DNA]</scope>
    <source>
        <strain evidence="2">MFLUCC 19-0629</strain>
    </source>
</reference>
<feature type="compositionally biased region" description="Basic and acidic residues" evidence="1">
    <location>
        <begin position="496"/>
        <end position="513"/>
    </location>
</feature>
<keyword evidence="3" id="KW-1185">Reference proteome</keyword>
<name>A0AAX6MT96_9PEZI</name>
<feature type="compositionally biased region" description="Low complexity" evidence="1">
    <location>
        <begin position="1"/>
        <end position="12"/>
    </location>
</feature>
<feature type="compositionally biased region" description="Basic and acidic residues" evidence="1">
    <location>
        <begin position="452"/>
        <end position="482"/>
    </location>
</feature>
<feature type="compositionally biased region" description="Polar residues" evidence="1">
    <location>
        <begin position="173"/>
        <end position="195"/>
    </location>
</feature>
<evidence type="ECO:0000256" key="1">
    <source>
        <dbReference type="SAM" id="MobiDB-lite"/>
    </source>
</evidence>
<feature type="compositionally biased region" description="Polar residues" evidence="1">
    <location>
        <begin position="341"/>
        <end position="359"/>
    </location>
</feature>
<feature type="compositionally biased region" description="Basic and acidic residues" evidence="1">
    <location>
        <begin position="97"/>
        <end position="106"/>
    </location>
</feature>
<feature type="region of interest" description="Disordered" evidence="1">
    <location>
        <begin position="1"/>
        <end position="31"/>
    </location>
</feature>
<feature type="region of interest" description="Disordered" evidence="1">
    <location>
        <begin position="97"/>
        <end position="247"/>
    </location>
</feature>
<feature type="region of interest" description="Disordered" evidence="1">
    <location>
        <begin position="293"/>
        <end position="531"/>
    </location>
</feature>
<protein>
    <submittedName>
        <fullName evidence="2">Uncharacterized protein</fullName>
    </submittedName>
</protein>
<dbReference type="EMBL" id="JBANMG010000003">
    <property type="protein sequence ID" value="KAK6955845.1"/>
    <property type="molecule type" value="Genomic_DNA"/>
</dbReference>
<gene>
    <name evidence="2" type="ORF">Daesc_003489</name>
</gene>
<accession>A0AAX6MT96</accession>